<accession>A0A243QAF1</accession>
<evidence type="ECO:0008006" key="3">
    <source>
        <dbReference type="Google" id="ProtNLM"/>
    </source>
</evidence>
<comment type="caution">
    <text evidence="1">The sequence shown here is derived from an EMBL/GenBank/DDBJ whole genome shotgun (WGS) entry which is preliminary data.</text>
</comment>
<protein>
    <recommendedName>
        <fullName evidence="3">SatD family (SatD)</fullName>
    </recommendedName>
</protein>
<keyword evidence="2" id="KW-1185">Reference proteome</keyword>
<dbReference type="Proteomes" id="UP000194632">
    <property type="component" value="Unassembled WGS sequence"/>
</dbReference>
<proteinExistence type="predicted"/>
<organism evidence="1 2">
    <name type="scientific">Gordonia lacunae</name>
    <dbReference type="NCBI Taxonomy" id="417102"/>
    <lineage>
        <taxon>Bacteria</taxon>
        <taxon>Bacillati</taxon>
        <taxon>Actinomycetota</taxon>
        <taxon>Actinomycetes</taxon>
        <taxon>Mycobacteriales</taxon>
        <taxon>Gordoniaceae</taxon>
        <taxon>Gordonia</taxon>
    </lineage>
</organism>
<evidence type="ECO:0000313" key="2">
    <source>
        <dbReference type="Proteomes" id="UP000194632"/>
    </source>
</evidence>
<dbReference type="STRING" id="417102.CA982_11565"/>
<dbReference type="AlphaFoldDB" id="A0A243QAF1"/>
<dbReference type="RefSeq" id="WP_086535479.1">
    <property type="nucleotide sequence ID" value="NZ_NGFO01000011.1"/>
</dbReference>
<name>A0A243QAF1_9ACTN</name>
<gene>
    <name evidence="1" type="ORF">CA982_11565</name>
</gene>
<reference evidence="1 2" key="1">
    <citation type="submission" date="2017-05" db="EMBL/GenBank/DDBJ databases">
        <title>Biotechnological potential of actinobacteria isolated from South African environments.</title>
        <authorList>
            <person name="Le Roes-Hill M."/>
            <person name="Prins A."/>
            <person name="Durrell K.A."/>
        </authorList>
    </citation>
    <scope>NUCLEOTIDE SEQUENCE [LARGE SCALE GENOMIC DNA]</scope>
    <source>
        <strain evidence="1">BS2</strain>
    </source>
</reference>
<evidence type="ECO:0000313" key="1">
    <source>
        <dbReference type="EMBL" id="OUC78694.1"/>
    </source>
</evidence>
<dbReference type="EMBL" id="NGFO01000011">
    <property type="protein sequence ID" value="OUC78694.1"/>
    <property type="molecule type" value="Genomic_DNA"/>
</dbReference>
<sequence>MSSTNSKEQYFVITADQKNSRSAPDRVDELISTLDSSVPTVRPFERTAGDEFQAVLDDPMALASLAVEICSDGHWSVGIGVGPVELPLPSSTRACRGPAFASARTAVEAAKRQRIPLCVHGPDIRWCHHAQTAARLITNIIATRSAAGVEAVTLIRQGFSQVEAAGSLGITPQAMSQRLRAAGWDLESDTLDLVGDCLSASAGRNRR</sequence>